<reference evidence="1 2" key="1">
    <citation type="submission" date="2024-01" db="EMBL/GenBank/DDBJ databases">
        <authorList>
            <person name="Waweru B."/>
        </authorList>
    </citation>
    <scope>NUCLEOTIDE SEQUENCE [LARGE SCALE GENOMIC DNA]</scope>
</reference>
<protein>
    <submittedName>
        <fullName evidence="1">Uncharacterized protein</fullName>
    </submittedName>
</protein>
<name>A0AAV1SDI1_9ROSI</name>
<dbReference type="Proteomes" id="UP001314170">
    <property type="component" value="Unassembled WGS sequence"/>
</dbReference>
<dbReference type="AlphaFoldDB" id="A0AAV1SDI1"/>
<accession>A0AAV1SDI1</accession>
<sequence>MSTVSSFSSSRQFVDGEILLHCEDPYPGSSSLNTRSSNFRGIRSLSTTRFTIGDNATTFCCLYRRLFPDLVVLELDWLVGDNLYCFRSVSRLVGSPSYSTYSHLASFAILE</sequence>
<keyword evidence="2" id="KW-1185">Reference proteome</keyword>
<dbReference type="EMBL" id="CAWUPB010001173">
    <property type="protein sequence ID" value="CAK7349035.1"/>
    <property type="molecule type" value="Genomic_DNA"/>
</dbReference>
<organism evidence="1 2">
    <name type="scientific">Dovyalis caffra</name>
    <dbReference type="NCBI Taxonomy" id="77055"/>
    <lineage>
        <taxon>Eukaryota</taxon>
        <taxon>Viridiplantae</taxon>
        <taxon>Streptophyta</taxon>
        <taxon>Embryophyta</taxon>
        <taxon>Tracheophyta</taxon>
        <taxon>Spermatophyta</taxon>
        <taxon>Magnoliopsida</taxon>
        <taxon>eudicotyledons</taxon>
        <taxon>Gunneridae</taxon>
        <taxon>Pentapetalae</taxon>
        <taxon>rosids</taxon>
        <taxon>fabids</taxon>
        <taxon>Malpighiales</taxon>
        <taxon>Salicaceae</taxon>
        <taxon>Flacourtieae</taxon>
        <taxon>Dovyalis</taxon>
    </lineage>
</organism>
<proteinExistence type="predicted"/>
<evidence type="ECO:0000313" key="1">
    <source>
        <dbReference type="EMBL" id="CAK7349035.1"/>
    </source>
</evidence>
<comment type="caution">
    <text evidence="1">The sequence shown here is derived from an EMBL/GenBank/DDBJ whole genome shotgun (WGS) entry which is preliminary data.</text>
</comment>
<evidence type="ECO:0000313" key="2">
    <source>
        <dbReference type="Proteomes" id="UP001314170"/>
    </source>
</evidence>
<gene>
    <name evidence="1" type="ORF">DCAF_LOCUS21744</name>
</gene>